<dbReference type="PANTHER" id="PTHR30600">
    <property type="entry name" value="CYTOCHROME C PEROXIDASE-RELATED"/>
    <property type="match status" value="1"/>
</dbReference>
<name>A0ABW1AWR1_9RHOO</name>
<keyword evidence="1 4" id="KW-0349">Heme</keyword>
<dbReference type="InterPro" id="IPR051395">
    <property type="entry name" value="Cytochrome_c_Peroxidase/MauG"/>
</dbReference>
<evidence type="ECO:0000256" key="5">
    <source>
        <dbReference type="SAM" id="SignalP"/>
    </source>
</evidence>
<evidence type="ECO:0000256" key="2">
    <source>
        <dbReference type="ARBA" id="ARBA00022723"/>
    </source>
</evidence>
<dbReference type="EMBL" id="JBHSOG010000097">
    <property type="protein sequence ID" value="MFC5771612.1"/>
    <property type="molecule type" value="Genomic_DNA"/>
</dbReference>
<evidence type="ECO:0000256" key="4">
    <source>
        <dbReference type="PROSITE-ProRule" id="PRU00433"/>
    </source>
</evidence>
<evidence type="ECO:0000259" key="6">
    <source>
        <dbReference type="PROSITE" id="PS51007"/>
    </source>
</evidence>
<dbReference type="InterPro" id="IPR009056">
    <property type="entry name" value="Cyt_c-like_dom"/>
</dbReference>
<protein>
    <submittedName>
        <fullName evidence="7">Di-heme oxidoredictase family protein</fullName>
    </submittedName>
</protein>
<comment type="caution">
    <text evidence="7">The sequence shown here is derived from an EMBL/GenBank/DDBJ whole genome shotgun (WGS) entry which is preliminary data.</text>
</comment>
<keyword evidence="3 4" id="KW-0408">Iron</keyword>
<sequence>MGSRLLQVAALAGAAFCLTGAAPLPGYEPGEELAGGDTTVNDFGRNAFSYPAANLSVERQTAFFIGNSFFKKNWVEAPASTTGRDGLGPHFITRSCAGCHAMDGRAAPPAVKAGASTEQPVGLLLRLSIPAAPGQDTGKDGVIPEPAYGGQLNNAAIAGIKPEAEVVIEYTEQPGRFADGTRYRLRRPAYRLRNLAYGPLHPGTLMSPRIAPQVIGLGLLEAIPEAGLLAIAERQAAAGQGVSGRPNRVWDASRQDWVIGRFGWKANVGSVAHQTGGAFNGDMGITSSMFPHEECTAAQTDCRERQQREAAWRSGRGEPTVDLDDRAFERTVFYTTTLAVPARRDPRDAQVLQGKGLFHAAGCAACHVPRHVTGDVPGLPELSRQTIYPYTDLLLHDMGEGLADHRPDFAADGREWRTPPLWGLGLVKTVNGHTFFLHDGRARNLMEAVLWHGGEAEAAKQAVLDMPKAGRAALIRFLESL</sequence>
<dbReference type="Pfam" id="PF06537">
    <property type="entry name" value="DHOR"/>
    <property type="match status" value="1"/>
</dbReference>
<evidence type="ECO:0000313" key="7">
    <source>
        <dbReference type="EMBL" id="MFC5771612.1"/>
    </source>
</evidence>
<gene>
    <name evidence="7" type="ORF">ACFPTN_19725</name>
</gene>
<feature type="domain" description="Cytochrome c" evidence="6">
    <location>
        <begin position="349"/>
        <end position="481"/>
    </location>
</feature>
<dbReference type="InterPro" id="IPR036909">
    <property type="entry name" value="Cyt_c-like_dom_sf"/>
</dbReference>
<organism evidence="7 8">
    <name type="scientific">Thauera sinica</name>
    <dbReference type="NCBI Taxonomy" id="2665146"/>
    <lineage>
        <taxon>Bacteria</taxon>
        <taxon>Pseudomonadati</taxon>
        <taxon>Pseudomonadota</taxon>
        <taxon>Betaproteobacteria</taxon>
        <taxon>Rhodocyclales</taxon>
        <taxon>Zoogloeaceae</taxon>
        <taxon>Thauera</taxon>
    </lineage>
</organism>
<dbReference type="Proteomes" id="UP001595974">
    <property type="component" value="Unassembled WGS sequence"/>
</dbReference>
<dbReference type="PROSITE" id="PS51007">
    <property type="entry name" value="CYTC"/>
    <property type="match status" value="1"/>
</dbReference>
<accession>A0ABW1AWR1</accession>
<keyword evidence="2 4" id="KW-0479">Metal-binding</keyword>
<dbReference type="InterPro" id="IPR010538">
    <property type="entry name" value="DHOR"/>
</dbReference>
<keyword evidence="5" id="KW-0732">Signal</keyword>
<proteinExistence type="predicted"/>
<dbReference type="SUPFAM" id="SSF46626">
    <property type="entry name" value="Cytochrome c"/>
    <property type="match status" value="1"/>
</dbReference>
<dbReference type="Gene3D" id="1.10.760.10">
    <property type="entry name" value="Cytochrome c-like domain"/>
    <property type="match status" value="1"/>
</dbReference>
<evidence type="ECO:0000256" key="1">
    <source>
        <dbReference type="ARBA" id="ARBA00022617"/>
    </source>
</evidence>
<dbReference type="PIRSF" id="PIRSF028099">
    <property type="entry name" value="DUF1111"/>
    <property type="match status" value="1"/>
</dbReference>
<dbReference type="PANTHER" id="PTHR30600:SF4">
    <property type="entry name" value="CYTOCHROME C DOMAIN-CONTAINING PROTEIN"/>
    <property type="match status" value="1"/>
</dbReference>
<feature type="chain" id="PRO_5045103054" evidence="5">
    <location>
        <begin position="22"/>
        <end position="481"/>
    </location>
</feature>
<feature type="signal peptide" evidence="5">
    <location>
        <begin position="1"/>
        <end position="21"/>
    </location>
</feature>
<dbReference type="RefSeq" id="WP_096449491.1">
    <property type="nucleotide sequence ID" value="NZ_JBHSOG010000097.1"/>
</dbReference>
<keyword evidence="8" id="KW-1185">Reference proteome</keyword>
<reference evidence="8" key="1">
    <citation type="journal article" date="2019" name="Int. J. Syst. Evol. Microbiol.">
        <title>The Global Catalogue of Microorganisms (GCM) 10K type strain sequencing project: providing services to taxonomists for standard genome sequencing and annotation.</title>
        <authorList>
            <consortium name="The Broad Institute Genomics Platform"/>
            <consortium name="The Broad Institute Genome Sequencing Center for Infectious Disease"/>
            <person name="Wu L."/>
            <person name="Ma J."/>
        </authorList>
    </citation>
    <scope>NUCLEOTIDE SEQUENCE [LARGE SCALE GENOMIC DNA]</scope>
    <source>
        <strain evidence="8">SHR3</strain>
    </source>
</reference>
<evidence type="ECO:0000256" key="3">
    <source>
        <dbReference type="ARBA" id="ARBA00023004"/>
    </source>
</evidence>
<evidence type="ECO:0000313" key="8">
    <source>
        <dbReference type="Proteomes" id="UP001595974"/>
    </source>
</evidence>